<comment type="subcellular location">
    <subcellularLocation>
        <location evidence="1">Secreted</location>
    </subcellularLocation>
</comment>
<sequence>MQLGSYLSALLVLCATATQVVFAANKYPVVLVHGLAGWGRGEFGGANYFGLLHDFEAKLKADGYEVLTVGIGKVTSNWHRACEIYAQLKGGRVDYGENHAKTFGHARFGRNYTALYPQWGTVVNGEVQKVHLVGHSMGGTTARMLTQLLNHGTKGATVTESASSHPLFAGGKDWVHSVTTMATPNQGTTLADDFSDFPHLIQDVVSFMMGAAGLLGDTSARVYDPMLDQWGITPKQPGEGLGQYIQRVMSSKVLAPGTKDNARYSLTTEGARAENKWVKTLPNVYYYSYITEGTFDWVDIFLRKIALPNPAVMFPVLYPFATAIGSRNTVSNDFSEDWLPNDGLVNVPSQIGDGQGAVVSFNGRSQRGVWSRFKTLKMDHAGIIGWNPLIKVYDMYRAHAALLTDLPAHEEPNASRRLRDEAKPGHQAPAEILQAFEHAFATYNADVPESPFVPAKP</sequence>
<gene>
    <name evidence="8" type="ORF">P43SY_005961</name>
</gene>
<comment type="caution">
    <text evidence="8">The sequence shown here is derived from an EMBL/GenBank/DDBJ whole genome shotgun (WGS) entry which is preliminary data.</text>
</comment>
<evidence type="ECO:0000256" key="2">
    <source>
        <dbReference type="ARBA" id="ARBA00022525"/>
    </source>
</evidence>
<dbReference type="SUPFAM" id="SSF53474">
    <property type="entry name" value="alpha/beta-Hydrolases"/>
    <property type="match status" value="1"/>
</dbReference>
<evidence type="ECO:0000256" key="1">
    <source>
        <dbReference type="ARBA" id="ARBA00004613"/>
    </source>
</evidence>
<keyword evidence="4" id="KW-0378">Hydrolase</keyword>
<dbReference type="GO" id="GO:0006629">
    <property type="term" value="P:lipid metabolic process"/>
    <property type="evidence" value="ECO:0007669"/>
    <property type="project" value="UniProtKB-KW"/>
</dbReference>
<keyword evidence="3 6" id="KW-0732">Signal</keyword>
<dbReference type="PANTHER" id="PTHR34043">
    <property type="entry name" value="ALPHA/BETA-HYDROLASES SUPERFAMILY PROTEIN"/>
    <property type="match status" value="1"/>
</dbReference>
<name>A0AAD5LYN0_PYTIN</name>
<feature type="signal peptide" evidence="6">
    <location>
        <begin position="1"/>
        <end position="23"/>
    </location>
</feature>
<dbReference type="EMBL" id="JAKCXM010000235">
    <property type="protein sequence ID" value="KAJ0397870.1"/>
    <property type="molecule type" value="Genomic_DNA"/>
</dbReference>
<proteinExistence type="predicted"/>
<dbReference type="PANTHER" id="PTHR34043:SF3">
    <property type="entry name" value="ALPHA_BETA-HYDROLASES SUPERFAMILY PROTEIN"/>
    <property type="match status" value="1"/>
</dbReference>
<evidence type="ECO:0000259" key="7">
    <source>
        <dbReference type="Pfam" id="PF24708"/>
    </source>
</evidence>
<dbReference type="GO" id="GO:0016787">
    <property type="term" value="F:hydrolase activity"/>
    <property type="evidence" value="ECO:0007669"/>
    <property type="project" value="UniProtKB-KW"/>
</dbReference>
<dbReference type="InterPro" id="IPR029058">
    <property type="entry name" value="AB_hydrolase_fold"/>
</dbReference>
<organism evidence="8 9">
    <name type="scientific">Pythium insidiosum</name>
    <name type="common">Pythiosis disease agent</name>
    <dbReference type="NCBI Taxonomy" id="114742"/>
    <lineage>
        <taxon>Eukaryota</taxon>
        <taxon>Sar</taxon>
        <taxon>Stramenopiles</taxon>
        <taxon>Oomycota</taxon>
        <taxon>Peronosporomycetes</taxon>
        <taxon>Pythiales</taxon>
        <taxon>Pythiaceae</taxon>
        <taxon>Pythium</taxon>
    </lineage>
</organism>
<evidence type="ECO:0000256" key="4">
    <source>
        <dbReference type="ARBA" id="ARBA00022801"/>
    </source>
</evidence>
<keyword evidence="5" id="KW-0443">Lipid metabolism</keyword>
<evidence type="ECO:0000256" key="6">
    <source>
        <dbReference type="SAM" id="SignalP"/>
    </source>
</evidence>
<evidence type="ECO:0000256" key="3">
    <source>
        <dbReference type="ARBA" id="ARBA00022729"/>
    </source>
</evidence>
<feature type="chain" id="PRO_5042120816" description="Lipase-like C-terminal domain-containing protein" evidence="6">
    <location>
        <begin position="24"/>
        <end position="457"/>
    </location>
</feature>
<keyword evidence="2" id="KW-0964">Secreted</keyword>
<dbReference type="InterPro" id="IPR056304">
    <property type="entry name" value="Lip-like_C"/>
</dbReference>
<feature type="domain" description="Lipase-like C-terminal" evidence="7">
    <location>
        <begin position="25"/>
        <end position="386"/>
    </location>
</feature>
<evidence type="ECO:0000256" key="5">
    <source>
        <dbReference type="ARBA" id="ARBA00023098"/>
    </source>
</evidence>
<evidence type="ECO:0000313" key="9">
    <source>
        <dbReference type="Proteomes" id="UP001209570"/>
    </source>
</evidence>
<protein>
    <recommendedName>
        <fullName evidence="7">Lipase-like C-terminal domain-containing protein</fullName>
    </recommendedName>
</protein>
<dbReference type="Gene3D" id="3.40.50.1820">
    <property type="entry name" value="alpha/beta hydrolase"/>
    <property type="match status" value="1"/>
</dbReference>
<accession>A0AAD5LYN0</accession>
<dbReference type="Proteomes" id="UP001209570">
    <property type="component" value="Unassembled WGS sequence"/>
</dbReference>
<reference evidence="8" key="1">
    <citation type="submission" date="2021-12" db="EMBL/GenBank/DDBJ databases">
        <title>Prjna785345.</title>
        <authorList>
            <person name="Rujirawat T."/>
            <person name="Krajaejun T."/>
        </authorList>
    </citation>
    <scope>NUCLEOTIDE SEQUENCE</scope>
    <source>
        <strain evidence="8">Pi057C3</strain>
    </source>
</reference>
<dbReference type="AlphaFoldDB" id="A0AAD5LYN0"/>
<keyword evidence="9" id="KW-1185">Reference proteome</keyword>
<dbReference type="Pfam" id="PF24708">
    <property type="entry name" value="Lip_C"/>
    <property type="match status" value="1"/>
</dbReference>
<evidence type="ECO:0000313" key="8">
    <source>
        <dbReference type="EMBL" id="KAJ0397870.1"/>
    </source>
</evidence>
<dbReference type="GO" id="GO:0005576">
    <property type="term" value="C:extracellular region"/>
    <property type="evidence" value="ECO:0007669"/>
    <property type="project" value="UniProtKB-SubCell"/>
</dbReference>